<keyword evidence="3" id="KW-0597">Phosphoprotein</keyword>
<feature type="region of interest" description="Disordered" evidence="9">
    <location>
        <begin position="326"/>
        <end position="351"/>
    </location>
</feature>
<dbReference type="Pfam" id="PF07730">
    <property type="entry name" value="HisKA_3"/>
    <property type="match status" value="1"/>
</dbReference>
<evidence type="ECO:0000256" key="10">
    <source>
        <dbReference type="SAM" id="Phobius"/>
    </source>
</evidence>
<evidence type="ECO:0000256" key="6">
    <source>
        <dbReference type="ARBA" id="ARBA00022777"/>
    </source>
</evidence>
<keyword evidence="14" id="KW-1185">Reference proteome</keyword>
<dbReference type="EC" id="2.7.13.3" evidence="2"/>
<evidence type="ECO:0000256" key="1">
    <source>
        <dbReference type="ARBA" id="ARBA00000085"/>
    </source>
</evidence>
<accession>A0A2A9EJ06</accession>
<reference evidence="13 14" key="1">
    <citation type="submission" date="2017-10" db="EMBL/GenBank/DDBJ databases">
        <title>Sequencing the genomes of 1000 actinobacteria strains.</title>
        <authorList>
            <person name="Klenk H.-P."/>
        </authorList>
    </citation>
    <scope>NUCLEOTIDE SEQUENCE [LARGE SCALE GENOMIC DNA]</scope>
    <source>
        <strain evidence="13 14">DSM 21838</strain>
    </source>
</reference>
<evidence type="ECO:0000313" key="14">
    <source>
        <dbReference type="Proteomes" id="UP000222106"/>
    </source>
</evidence>
<keyword evidence="10" id="KW-0472">Membrane</keyword>
<evidence type="ECO:0000256" key="4">
    <source>
        <dbReference type="ARBA" id="ARBA00022679"/>
    </source>
</evidence>
<dbReference type="GO" id="GO:0000155">
    <property type="term" value="F:phosphorelay sensor kinase activity"/>
    <property type="evidence" value="ECO:0007669"/>
    <property type="project" value="InterPro"/>
</dbReference>
<proteinExistence type="predicted"/>
<keyword evidence="6 13" id="KW-0418">Kinase</keyword>
<dbReference type="AlphaFoldDB" id="A0A2A9EJ06"/>
<keyword evidence="7" id="KW-0067">ATP-binding</keyword>
<dbReference type="GO" id="GO:0016020">
    <property type="term" value="C:membrane"/>
    <property type="evidence" value="ECO:0007669"/>
    <property type="project" value="InterPro"/>
</dbReference>
<feature type="transmembrane region" description="Helical" evidence="10">
    <location>
        <begin position="94"/>
        <end position="112"/>
    </location>
</feature>
<dbReference type="GO" id="GO:0005524">
    <property type="term" value="F:ATP binding"/>
    <property type="evidence" value="ECO:0007669"/>
    <property type="project" value="UniProtKB-KW"/>
</dbReference>
<dbReference type="GO" id="GO:0046983">
    <property type="term" value="F:protein dimerization activity"/>
    <property type="evidence" value="ECO:0007669"/>
    <property type="project" value="InterPro"/>
</dbReference>
<evidence type="ECO:0000256" key="9">
    <source>
        <dbReference type="SAM" id="MobiDB-lite"/>
    </source>
</evidence>
<gene>
    <name evidence="13" type="ORF">ATJ97_1290</name>
</gene>
<evidence type="ECO:0000256" key="2">
    <source>
        <dbReference type="ARBA" id="ARBA00012438"/>
    </source>
</evidence>
<dbReference type="Pfam" id="PF23539">
    <property type="entry name" value="DUF7134"/>
    <property type="match status" value="1"/>
</dbReference>
<name>A0A2A9EJ06_9MICO</name>
<feature type="transmembrane region" description="Helical" evidence="10">
    <location>
        <begin position="209"/>
        <end position="227"/>
    </location>
</feature>
<dbReference type="RefSeq" id="WP_098483010.1">
    <property type="nucleotide sequence ID" value="NZ_PDJI01000004.1"/>
</dbReference>
<keyword evidence="10" id="KW-1133">Transmembrane helix</keyword>
<feature type="compositionally biased region" description="Low complexity" evidence="9">
    <location>
        <begin position="330"/>
        <end position="346"/>
    </location>
</feature>
<keyword evidence="8" id="KW-0902">Two-component regulatory system</keyword>
<dbReference type="EMBL" id="PDJI01000004">
    <property type="protein sequence ID" value="PFG38803.1"/>
    <property type="molecule type" value="Genomic_DNA"/>
</dbReference>
<dbReference type="PANTHER" id="PTHR24421">
    <property type="entry name" value="NITRATE/NITRITE SENSOR PROTEIN NARX-RELATED"/>
    <property type="match status" value="1"/>
</dbReference>
<evidence type="ECO:0000259" key="11">
    <source>
        <dbReference type="Pfam" id="PF07730"/>
    </source>
</evidence>
<feature type="transmembrane region" description="Helical" evidence="10">
    <location>
        <begin position="63"/>
        <end position="82"/>
    </location>
</feature>
<dbReference type="InterPro" id="IPR011712">
    <property type="entry name" value="Sig_transdc_His_kin_sub3_dim/P"/>
</dbReference>
<keyword evidence="10" id="KW-0812">Transmembrane</keyword>
<dbReference type="InterPro" id="IPR055558">
    <property type="entry name" value="DUF7134"/>
</dbReference>
<feature type="region of interest" description="Disordered" evidence="9">
    <location>
        <begin position="1"/>
        <end position="43"/>
    </location>
</feature>
<feature type="domain" description="DUF7134" evidence="12">
    <location>
        <begin position="54"/>
        <end position="235"/>
    </location>
</feature>
<evidence type="ECO:0000256" key="8">
    <source>
        <dbReference type="ARBA" id="ARBA00023012"/>
    </source>
</evidence>
<dbReference type="SUPFAM" id="SSF55874">
    <property type="entry name" value="ATPase domain of HSP90 chaperone/DNA topoisomerase II/histidine kinase"/>
    <property type="match status" value="1"/>
</dbReference>
<dbReference type="Proteomes" id="UP000222106">
    <property type="component" value="Unassembled WGS sequence"/>
</dbReference>
<dbReference type="OrthoDB" id="227596at2"/>
<feature type="transmembrane region" description="Helical" evidence="10">
    <location>
        <begin position="166"/>
        <end position="189"/>
    </location>
</feature>
<keyword evidence="4" id="KW-0808">Transferase</keyword>
<dbReference type="PANTHER" id="PTHR24421:SF10">
    <property type="entry name" value="NITRATE_NITRITE SENSOR PROTEIN NARQ"/>
    <property type="match status" value="1"/>
</dbReference>
<keyword evidence="5" id="KW-0547">Nucleotide-binding</keyword>
<feature type="transmembrane region" description="Helical" evidence="10">
    <location>
        <begin position="119"/>
        <end position="136"/>
    </location>
</feature>
<comment type="catalytic activity">
    <reaction evidence="1">
        <text>ATP + protein L-histidine = ADP + protein N-phospho-L-histidine.</text>
        <dbReference type="EC" id="2.7.13.3"/>
    </reaction>
</comment>
<evidence type="ECO:0000256" key="7">
    <source>
        <dbReference type="ARBA" id="ARBA00022840"/>
    </source>
</evidence>
<dbReference type="InterPro" id="IPR050482">
    <property type="entry name" value="Sensor_HK_TwoCompSys"/>
</dbReference>
<dbReference type="Gene3D" id="3.30.565.10">
    <property type="entry name" value="Histidine kinase-like ATPase, C-terminal domain"/>
    <property type="match status" value="1"/>
</dbReference>
<feature type="compositionally biased region" description="Low complexity" evidence="9">
    <location>
        <begin position="26"/>
        <end position="43"/>
    </location>
</feature>
<sequence>MSTDAGRAPQDLPPAHAAASSRVHLPDPATSAAGGAPPAATADEAAVRRAGPVRRFLARNPRIVDAVVVAVYLLPALAGEVLPHLLLADAGPDPVEQGAVLAVVLLTAAALWWRRRAPVRVLAATAVLLAVSLAVSQDTSGVEIAGVLALYAVAAYRPASTAWGCLALLNVVAGASLILWLDVTAQGAAVVSATTSDSEQVHEVSQLQTLVVVEITVLVLSMVAVALGTSARGRRLHVESLLERTRQLVLERDQREQLAVSAERNRIAREMHDVVAHSLSVMITLADGASAAMARRPDLAREALDQLAETGRSALADTRRMVGVLREDGPASGAGRRPGALGGDDAPLAPQPAAHDIADLVERFRVTGLPVRLSESGPPLPDDVGLQLAVYRIVQECLTNVLRYARLSPRIDVDVARVDGSVVVTVDNDSGSAGDAMVGSGRGLIGIRERAAVYGGHVDAGPTPTGWRVRAELHRNGEGRA</sequence>
<feature type="domain" description="Signal transduction histidine kinase subgroup 3 dimerisation and phosphoacceptor" evidence="11">
    <location>
        <begin position="263"/>
        <end position="328"/>
    </location>
</feature>
<evidence type="ECO:0000259" key="12">
    <source>
        <dbReference type="Pfam" id="PF23539"/>
    </source>
</evidence>
<comment type="caution">
    <text evidence="13">The sequence shown here is derived from an EMBL/GenBank/DDBJ whole genome shotgun (WGS) entry which is preliminary data.</text>
</comment>
<evidence type="ECO:0000313" key="13">
    <source>
        <dbReference type="EMBL" id="PFG38803.1"/>
    </source>
</evidence>
<dbReference type="CDD" id="cd16917">
    <property type="entry name" value="HATPase_UhpB-NarQ-NarX-like"/>
    <property type="match status" value="1"/>
</dbReference>
<evidence type="ECO:0000256" key="5">
    <source>
        <dbReference type="ARBA" id="ARBA00022741"/>
    </source>
</evidence>
<evidence type="ECO:0000256" key="3">
    <source>
        <dbReference type="ARBA" id="ARBA00022553"/>
    </source>
</evidence>
<organism evidence="13 14">
    <name type="scientific">Georgenia soli</name>
    <dbReference type="NCBI Taxonomy" id="638953"/>
    <lineage>
        <taxon>Bacteria</taxon>
        <taxon>Bacillati</taxon>
        <taxon>Actinomycetota</taxon>
        <taxon>Actinomycetes</taxon>
        <taxon>Micrococcales</taxon>
        <taxon>Bogoriellaceae</taxon>
        <taxon>Georgenia</taxon>
    </lineage>
</organism>
<protein>
    <recommendedName>
        <fullName evidence="2">histidine kinase</fullName>
        <ecNumber evidence="2">2.7.13.3</ecNumber>
    </recommendedName>
</protein>
<dbReference type="Gene3D" id="1.20.5.1930">
    <property type="match status" value="1"/>
</dbReference>
<dbReference type="InterPro" id="IPR036890">
    <property type="entry name" value="HATPase_C_sf"/>
</dbReference>